<sequence length="109" mass="12370">MDQRNTKTNCSHAAHGLSLSGTVIDRTRRMVPHDHPTTEIVTYTIQDGYNRKFYVNDYASDGYHGLNSSVCFIVYIKAYNHKNGAFTRRAFLINQHTSCTIGCENIIVL</sequence>
<dbReference type="Proteomes" id="UP000274920">
    <property type="component" value="Unassembled WGS sequence"/>
</dbReference>
<dbReference type="EMBL" id="RHJS01000002">
    <property type="protein sequence ID" value="RRK32381.1"/>
    <property type="molecule type" value="Genomic_DNA"/>
</dbReference>
<reference evidence="1" key="1">
    <citation type="submission" date="2018-10" db="EMBL/GenBank/DDBJ databases">
        <title>Schaedlerella arabinophila gen. nov. sp. nov., isolated from the mouse intestinal tract and comparative analysis with the genome of the closely related altered Schaedler flora strain ASF502.</title>
        <authorList>
            <person name="Miyake S."/>
            <person name="Soh M."/>
            <person name="Seedorf H."/>
        </authorList>
    </citation>
    <scope>NUCLEOTIDE SEQUENCE [LARGE SCALE GENOMIC DNA]</scope>
    <source>
        <strain evidence="1">DSM 106076</strain>
    </source>
</reference>
<gene>
    <name evidence="1" type="ORF">EBB54_14170</name>
</gene>
<organism evidence="1 2">
    <name type="scientific">Schaedlerella arabinosiphila</name>
    <dbReference type="NCBI Taxonomy" id="2044587"/>
    <lineage>
        <taxon>Bacteria</taxon>
        <taxon>Bacillati</taxon>
        <taxon>Bacillota</taxon>
        <taxon>Clostridia</taxon>
        <taxon>Lachnospirales</taxon>
        <taxon>Lachnospiraceae</taxon>
        <taxon>Schaedlerella</taxon>
    </lineage>
</organism>
<keyword evidence="2" id="KW-1185">Reference proteome</keyword>
<evidence type="ECO:0000313" key="1">
    <source>
        <dbReference type="EMBL" id="RRK32381.1"/>
    </source>
</evidence>
<protein>
    <submittedName>
        <fullName evidence="1">Uncharacterized protein</fullName>
    </submittedName>
</protein>
<comment type="caution">
    <text evidence="1">The sequence shown here is derived from an EMBL/GenBank/DDBJ whole genome shotgun (WGS) entry which is preliminary data.</text>
</comment>
<accession>A0A426DI60</accession>
<name>A0A426DI60_9FIRM</name>
<evidence type="ECO:0000313" key="2">
    <source>
        <dbReference type="Proteomes" id="UP000274920"/>
    </source>
</evidence>
<dbReference type="AlphaFoldDB" id="A0A426DI60"/>
<proteinExistence type="predicted"/>
<dbReference type="RefSeq" id="WP_125127856.1">
    <property type="nucleotide sequence ID" value="NZ_RHJS01000002.1"/>
</dbReference>